<proteinExistence type="predicted"/>
<dbReference type="AlphaFoldDB" id="A0A4Y7IUI1"/>
<dbReference type="STRING" id="3469.A0A4Y7IUI1"/>
<accession>A0A4Y7IUI1</accession>
<dbReference type="Gramene" id="RZC51796">
    <property type="protein sequence ID" value="RZC51796"/>
    <property type="gene ID" value="C5167_020220"/>
</dbReference>
<sequence length="67" mass="8021">MLQEIITMFANITMKYVKNPVRRFRVEEYDTNKGAKRMVTEWPDLDLEARRFTARITGEEINDAKRL</sequence>
<evidence type="ECO:0000313" key="1">
    <source>
        <dbReference type="EMBL" id="RZC51796.1"/>
    </source>
</evidence>
<organism evidence="1 2">
    <name type="scientific">Papaver somniferum</name>
    <name type="common">Opium poppy</name>
    <dbReference type="NCBI Taxonomy" id="3469"/>
    <lineage>
        <taxon>Eukaryota</taxon>
        <taxon>Viridiplantae</taxon>
        <taxon>Streptophyta</taxon>
        <taxon>Embryophyta</taxon>
        <taxon>Tracheophyta</taxon>
        <taxon>Spermatophyta</taxon>
        <taxon>Magnoliopsida</taxon>
        <taxon>Ranunculales</taxon>
        <taxon>Papaveraceae</taxon>
        <taxon>Papaveroideae</taxon>
        <taxon>Papaver</taxon>
    </lineage>
</organism>
<dbReference type="EMBL" id="CM010716">
    <property type="protein sequence ID" value="RZC51796.1"/>
    <property type="molecule type" value="Genomic_DNA"/>
</dbReference>
<keyword evidence="2" id="KW-1185">Reference proteome</keyword>
<dbReference type="Proteomes" id="UP000316621">
    <property type="component" value="Chromosome 2"/>
</dbReference>
<protein>
    <submittedName>
        <fullName evidence="1">Uncharacterized protein</fullName>
    </submittedName>
</protein>
<gene>
    <name evidence="1" type="ORF">C5167_020220</name>
</gene>
<evidence type="ECO:0000313" key="2">
    <source>
        <dbReference type="Proteomes" id="UP000316621"/>
    </source>
</evidence>
<name>A0A4Y7IUI1_PAPSO</name>
<reference evidence="1 2" key="1">
    <citation type="journal article" date="2018" name="Science">
        <title>The opium poppy genome and morphinan production.</title>
        <authorList>
            <person name="Guo L."/>
            <person name="Winzer T."/>
            <person name="Yang X."/>
            <person name="Li Y."/>
            <person name="Ning Z."/>
            <person name="He Z."/>
            <person name="Teodor R."/>
            <person name="Lu Y."/>
            <person name="Bowser T.A."/>
            <person name="Graham I.A."/>
            <person name="Ye K."/>
        </authorList>
    </citation>
    <scope>NUCLEOTIDE SEQUENCE [LARGE SCALE GENOMIC DNA]</scope>
    <source>
        <strain evidence="2">cv. HN1</strain>
        <tissue evidence="1">Leaves</tissue>
    </source>
</reference>